<sequence length="423" mass="45767">MTIPVSEELTNVVCHGARDLRVEKRPLEAPKPGEVTVAIHSTGLCGIHYYNHGANGDFKIQDPLVLGHEASGTVTEVPEGTQTHLKVGDRVALEVGHMCGNCRYCKIGRYNLCKDMRFCSSAKTHPHLDGTLREKMNHPTSLLYKLPDGCSFEAAALAEPLSVVLHAIRRSKLEAGERVLILGAGAVGLLAASLAKAQGATSVVVVDIETGRLEFAKENGWATGVHCLPKGPRVSGSEALEAAKQNWAGLKAAECVTSVEDLADGFDAVFECTGVESCMQMAIFAARPGGRVLYIGMGTSAMLLPTGASLIREVDLMGVFRYANTYPAAIALLGSGQLGPVEKMVTQRYPLERAEDAFQAIQKGKDDKGNMVVKVMHLLVWYIIAMNNCERLKRTRCSHWDRFILSSTRAMENHGKVSPAKKQ</sequence>
<evidence type="ECO:0000313" key="2">
    <source>
        <dbReference type="Proteomes" id="UP001230649"/>
    </source>
</evidence>
<evidence type="ECO:0000313" key="1">
    <source>
        <dbReference type="EMBL" id="KAJ9108345.1"/>
    </source>
</evidence>
<keyword evidence="2" id="KW-1185">Reference proteome</keyword>
<dbReference type="Proteomes" id="UP001230649">
    <property type="component" value="Unassembled WGS sequence"/>
</dbReference>
<comment type="caution">
    <text evidence="1">The sequence shown here is derived from an EMBL/GenBank/DDBJ whole genome shotgun (WGS) entry which is preliminary data.</text>
</comment>
<name>A0ACC2WB58_9TREE</name>
<proteinExistence type="predicted"/>
<reference evidence="1" key="1">
    <citation type="submission" date="2023-04" db="EMBL/GenBank/DDBJ databases">
        <title>Draft Genome sequencing of Naganishia species isolated from polar environments using Oxford Nanopore Technology.</title>
        <authorList>
            <person name="Leo P."/>
            <person name="Venkateswaran K."/>
        </authorList>
    </citation>
    <scope>NUCLEOTIDE SEQUENCE</scope>
    <source>
        <strain evidence="1">MNA-CCFEE 5262</strain>
    </source>
</reference>
<dbReference type="EMBL" id="JASBWS010000032">
    <property type="protein sequence ID" value="KAJ9108345.1"/>
    <property type="molecule type" value="Genomic_DNA"/>
</dbReference>
<organism evidence="1 2">
    <name type="scientific">Naganishia adeliensis</name>
    <dbReference type="NCBI Taxonomy" id="92952"/>
    <lineage>
        <taxon>Eukaryota</taxon>
        <taxon>Fungi</taxon>
        <taxon>Dikarya</taxon>
        <taxon>Basidiomycota</taxon>
        <taxon>Agaricomycotina</taxon>
        <taxon>Tremellomycetes</taxon>
        <taxon>Filobasidiales</taxon>
        <taxon>Filobasidiaceae</taxon>
        <taxon>Naganishia</taxon>
    </lineage>
</organism>
<protein>
    <submittedName>
        <fullName evidence="1">Uncharacterized protein</fullName>
    </submittedName>
</protein>
<gene>
    <name evidence="1" type="ORF">QFC20_003506</name>
</gene>
<accession>A0ACC2WB58</accession>